<evidence type="ECO:0000313" key="2">
    <source>
        <dbReference type="EMBL" id="MDN5132537.1"/>
    </source>
</evidence>
<dbReference type="Pfam" id="PF05598">
    <property type="entry name" value="DUF772"/>
    <property type="match status" value="1"/>
</dbReference>
<reference evidence="2" key="2">
    <citation type="submission" date="2023-01" db="EMBL/GenBank/DDBJ databases">
        <authorList>
            <person name="Uljanovas D."/>
        </authorList>
    </citation>
    <scope>NUCLEOTIDE SEQUENCE</scope>
    <source>
        <strain evidence="2">H19</strain>
    </source>
</reference>
<gene>
    <name evidence="2" type="ORF">PJV92_07350</name>
</gene>
<evidence type="ECO:0000259" key="1">
    <source>
        <dbReference type="Pfam" id="PF05598"/>
    </source>
</evidence>
<proteinExistence type="predicted"/>
<organism evidence="2 3">
    <name type="scientific">Aliarcobacter butzleri</name>
    <dbReference type="NCBI Taxonomy" id="28197"/>
    <lineage>
        <taxon>Bacteria</taxon>
        <taxon>Pseudomonadati</taxon>
        <taxon>Campylobacterota</taxon>
        <taxon>Epsilonproteobacteria</taxon>
        <taxon>Campylobacterales</taxon>
        <taxon>Arcobacteraceae</taxon>
        <taxon>Aliarcobacter</taxon>
    </lineage>
</organism>
<dbReference type="InterPro" id="IPR008490">
    <property type="entry name" value="Transposase_InsH_N"/>
</dbReference>
<reference evidence="2" key="1">
    <citation type="journal article" date="2023" name="Microorganisms">
        <title>Genomic Characterization of Arcobacter butzleri Strains Isolated from Various Sources in Lithuania.</title>
        <authorList>
            <person name="Uljanovas D."/>
            <person name="Golz G."/>
            <person name="Fleischmann S."/>
            <person name="Kudirkiene E."/>
            <person name="Kasetiene N."/>
            <person name="Grineviciene A."/>
            <person name="Tamuleviciene E."/>
            <person name="Aksomaitiene J."/>
            <person name="Alter T."/>
            <person name="Malakauskas M."/>
        </authorList>
    </citation>
    <scope>NUCLEOTIDE SEQUENCE</scope>
    <source>
        <strain evidence="2">H19</strain>
    </source>
</reference>
<name>A0AAP4PYY9_9BACT</name>
<dbReference type="Proteomes" id="UP001171508">
    <property type="component" value="Unassembled WGS sequence"/>
</dbReference>
<dbReference type="EMBL" id="JAQJJM010000017">
    <property type="protein sequence ID" value="MDN5132537.1"/>
    <property type="molecule type" value="Genomic_DNA"/>
</dbReference>
<feature type="non-terminal residue" evidence="2">
    <location>
        <position position="135"/>
    </location>
</feature>
<sequence>MEIILPKISSSLSKMWTKVLNLENSLFPSLKRELQLEELSNKEQKLIKILDFAAIEKNITVVSITNTPKHREEIARAFIAKSVYNIQTTRDLIDRLHSDRTLRILCGWRYKNDIPSESKFSRVFKELSALKIAQK</sequence>
<dbReference type="RefSeq" id="WP_301344298.1">
    <property type="nucleotide sequence ID" value="NZ_JAPZCV010000016.1"/>
</dbReference>
<feature type="domain" description="Transposase InsH N-terminal" evidence="1">
    <location>
        <begin position="40"/>
        <end position="125"/>
    </location>
</feature>
<evidence type="ECO:0000313" key="3">
    <source>
        <dbReference type="Proteomes" id="UP001171508"/>
    </source>
</evidence>
<comment type="caution">
    <text evidence="2">The sequence shown here is derived from an EMBL/GenBank/DDBJ whole genome shotgun (WGS) entry which is preliminary data.</text>
</comment>
<protein>
    <submittedName>
        <fullName evidence="2">Transposase</fullName>
    </submittedName>
</protein>
<dbReference type="AlphaFoldDB" id="A0AAP4PYY9"/>
<accession>A0AAP4PYY9</accession>